<dbReference type="InterPro" id="IPR002314">
    <property type="entry name" value="aa-tRNA-synt_IIb"/>
</dbReference>
<reference evidence="12 13" key="1">
    <citation type="submission" date="2018-07" db="EMBL/GenBank/DDBJ databases">
        <title>High-quality-draft genome sequence of Gaiella occulta.</title>
        <authorList>
            <person name="Severino R."/>
            <person name="Froufe H.J.C."/>
            <person name="Rainey F.A."/>
            <person name="Barroso C."/>
            <person name="Albuquerque L."/>
            <person name="Lobo-Da-Cunha A."/>
            <person name="Da Costa M.S."/>
            <person name="Egas C."/>
        </authorList>
    </citation>
    <scope>NUCLEOTIDE SEQUENCE [LARGE SCALE GENOMIC DNA]</scope>
    <source>
        <strain evidence="12 13">F2-233</strain>
    </source>
</reference>
<dbReference type="InterPro" id="IPR044140">
    <property type="entry name" value="ProRS_anticodon_short"/>
</dbReference>
<dbReference type="AlphaFoldDB" id="A0A7M2YYE1"/>
<dbReference type="PANTHER" id="PTHR42753:SF2">
    <property type="entry name" value="PROLINE--TRNA LIGASE"/>
    <property type="match status" value="1"/>
</dbReference>
<dbReference type="InterPro" id="IPR002316">
    <property type="entry name" value="Pro-tRNA-ligase_IIa"/>
</dbReference>
<comment type="catalytic activity">
    <reaction evidence="9 10">
        <text>tRNA(Pro) + L-proline + ATP = L-prolyl-tRNA(Pro) + AMP + diphosphate</text>
        <dbReference type="Rhea" id="RHEA:14305"/>
        <dbReference type="Rhea" id="RHEA-COMP:9700"/>
        <dbReference type="Rhea" id="RHEA-COMP:9702"/>
        <dbReference type="ChEBI" id="CHEBI:30616"/>
        <dbReference type="ChEBI" id="CHEBI:33019"/>
        <dbReference type="ChEBI" id="CHEBI:60039"/>
        <dbReference type="ChEBI" id="CHEBI:78442"/>
        <dbReference type="ChEBI" id="CHEBI:78532"/>
        <dbReference type="ChEBI" id="CHEBI:456215"/>
        <dbReference type="EC" id="6.1.1.15"/>
    </reaction>
</comment>
<dbReference type="InterPro" id="IPR050062">
    <property type="entry name" value="Pro-tRNA_synthetase"/>
</dbReference>
<dbReference type="InterPro" id="IPR045864">
    <property type="entry name" value="aa-tRNA-synth_II/BPL/LPL"/>
</dbReference>
<evidence type="ECO:0000313" key="13">
    <source>
        <dbReference type="Proteomes" id="UP000254134"/>
    </source>
</evidence>
<comment type="subunit">
    <text evidence="2 10">Homodimer.</text>
</comment>
<keyword evidence="5 10" id="KW-0547">Nucleotide-binding</keyword>
<evidence type="ECO:0000256" key="7">
    <source>
        <dbReference type="ARBA" id="ARBA00022917"/>
    </source>
</evidence>
<evidence type="ECO:0000256" key="9">
    <source>
        <dbReference type="ARBA" id="ARBA00047671"/>
    </source>
</evidence>
<dbReference type="CDD" id="cd00861">
    <property type="entry name" value="ProRS_anticodon_short"/>
    <property type="match status" value="1"/>
</dbReference>
<evidence type="ECO:0000256" key="2">
    <source>
        <dbReference type="ARBA" id="ARBA00011738"/>
    </source>
</evidence>
<comment type="subcellular location">
    <subcellularLocation>
        <location evidence="1 10">Cytoplasm</location>
    </subcellularLocation>
</comment>
<comment type="similarity">
    <text evidence="10">Belongs to the class-II aminoacyl-tRNA synthetase family. ProS type 1 subfamily.</text>
</comment>
<keyword evidence="6 10" id="KW-0067">ATP-binding</keyword>
<dbReference type="InterPro" id="IPR004500">
    <property type="entry name" value="Pro-tRNA-synth_IIa_bac-type"/>
</dbReference>
<evidence type="ECO:0000259" key="11">
    <source>
        <dbReference type="PROSITE" id="PS50862"/>
    </source>
</evidence>
<dbReference type="SUPFAM" id="SSF55681">
    <property type="entry name" value="Class II aaRS and biotin synthetases"/>
    <property type="match status" value="1"/>
</dbReference>
<dbReference type="RefSeq" id="WP_114795406.1">
    <property type="nucleotide sequence ID" value="NZ_QQZY01000002.1"/>
</dbReference>
<comment type="function">
    <text evidence="10">Catalyzes the attachment of proline to tRNA(Pro) in a two-step reaction: proline is first activated by ATP to form Pro-AMP and then transferred to the acceptor end of tRNA(Pro). As ProRS can inadvertently accommodate and process non-cognate amino acids such as alanine and cysteine, to avoid such errors it has two additional distinct editing activities against alanine. One activity is designated as 'pretransfer' editing and involves the tRNA(Pro)-independent hydrolysis of activated Ala-AMP. The other activity is designated 'posttransfer' editing and involves deacylation of mischarged Ala-tRNA(Pro). The misacylated Cys-tRNA(Pro) is not edited by ProRS.</text>
</comment>
<dbReference type="OrthoDB" id="9809052at2"/>
<gene>
    <name evidence="10" type="primary">proS</name>
    <name evidence="12" type="ORF">Gocc_0973</name>
</gene>
<comment type="caution">
    <text evidence="12">The sequence shown here is derived from an EMBL/GenBank/DDBJ whole genome shotgun (WGS) entry which is preliminary data.</text>
</comment>
<protein>
    <recommendedName>
        <fullName evidence="10">Proline--tRNA ligase</fullName>
        <ecNumber evidence="10">6.1.1.15</ecNumber>
    </recommendedName>
    <alternativeName>
        <fullName evidence="10">Prolyl-tRNA synthetase</fullName>
        <shortName evidence="10">ProRS</shortName>
    </alternativeName>
</protein>
<dbReference type="InterPro" id="IPR004154">
    <property type="entry name" value="Anticodon-bd"/>
</dbReference>
<feature type="domain" description="Aminoacyl-transfer RNA synthetases class-II family profile" evidence="11">
    <location>
        <begin position="46"/>
        <end position="460"/>
    </location>
</feature>
<comment type="domain">
    <text evidence="10">Consists of three domains: the N-terminal catalytic domain, the editing domain and the C-terminal anticodon-binding domain.</text>
</comment>
<evidence type="ECO:0000256" key="6">
    <source>
        <dbReference type="ARBA" id="ARBA00022840"/>
    </source>
</evidence>
<reference evidence="13" key="2">
    <citation type="journal article" date="2019" name="MicrobiologyOpen">
        <title>High-quality draft genome sequence of Gaiella occulta isolated from a 150 meter deep mineral water borehole and comparison with the genome sequences of other deep-branching lineages of the phylum Actinobacteria.</title>
        <authorList>
            <person name="Severino R."/>
            <person name="Froufe H.J.C."/>
            <person name="Barroso C."/>
            <person name="Albuquerque L."/>
            <person name="Lobo-da-Cunha A."/>
            <person name="da Costa M.S."/>
            <person name="Egas C."/>
        </authorList>
    </citation>
    <scope>NUCLEOTIDE SEQUENCE [LARGE SCALE GENOMIC DNA]</scope>
    <source>
        <strain evidence="13">F2-233</strain>
    </source>
</reference>
<keyword evidence="4 10" id="KW-0436">Ligase</keyword>
<dbReference type="GO" id="GO:0006433">
    <property type="term" value="P:prolyl-tRNA aminoacylation"/>
    <property type="evidence" value="ECO:0007669"/>
    <property type="project" value="UniProtKB-UniRule"/>
</dbReference>
<dbReference type="NCBIfam" id="TIGR00409">
    <property type="entry name" value="proS_fam_II"/>
    <property type="match status" value="1"/>
</dbReference>
<dbReference type="Gene3D" id="3.30.930.10">
    <property type="entry name" value="Bira Bifunctional Protein, Domain 2"/>
    <property type="match status" value="2"/>
</dbReference>
<evidence type="ECO:0000256" key="8">
    <source>
        <dbReference type="ARBA" id="ARBA00023146"/>
    </source>
</evidence>
<dbReference type="PROSITE" id="PS50862">
    <property type="entry name" value="AA_TRNA_LIGASE_II"/>
    <property type="match status" value="1"/>
</dbReference>
<dbReference type="EMBL" id="QQZY01000002">
    <property type="protein sequence ID" value="RDI75175.1"/>
    <property type="molecule type" value="Genomic_DNA"/>
</dbReference>
<keyword evidence="3 10" id="KW-0963">Cytoplasm</keyword>
<dbReference type="HAMAP" id="MF_01569">
    <property type="entry name" value="Pro_tRNA_synth_type1"/>
    <property type="match status" value="1"/>
</dbReference>
<proteinExistence type="inferred from homology"/>
<dbReference type="Pfam" id="PF04073">
    <property type="entry name" value="tRNA_edit"/>
    <property type="match status" value="1"/>
</dbReference>
<dbReference type="InterPro" id="IPR006195">
    <property type="entry name" value="aa-tRNA-synth_II"/>
</dbReference>
<dbReference type="Gene3D" id="3.90.960.10">
    <property type="entry name" value="YbaK/aminoacyl-tRNA synthetase-associated domain"/>
    <property type="match status" value="1"/>
</dbReference>
<dbReference type="CDD" id="cd04334">
    <property type="entry name" value="ProRS-INS"/>
    <property type="match status" value="1"/>
</dbReference>
<sequence length="560" mass="61474">MVRRQSELFLPTLRDDPADAEAVSHRLLARAGLIRQVGAGLWSFLPAGWRVHEKIVQIVREEMDAIGGQEMLMPVLTPAELWQRTNRYRIPELFKLCDRGERPFVLAMTHEETVTFHFAELRSYRDMPKILYHFQTKERDEPRPRGGLLRVREFVMKDSYSFDRDEDGLDVSFRKHADAYERIFERCGIEYYGVQAESGMMGGSESIDYLAPSGSGENTLVTCERGDYAADLEIARGVPRAPRFPQRLDAPREVETPGIATIDELAAFMGVDAAATAKAMPVVTADGTLVLGLVRGDDRLEEAKLAAVLRSDVRPASEEEIREAFGAEPGSLGPVGFAGEIVADEALREGQFVAGANRTGRHLAGVEHGRDYTARFADIRQSSEGDACPCCGGRLRFQTAIEIGHIFKLGSRYSEPLGATFLDESGAERPVLMGSYGIGPGRVMAAVVEQCHDADGIVWPVSIAPYGAHVLALHGGSPEVLERALAVAEALSAGGVEVLLDDREQRPGEKFADADLLGVPVRVTVGKKTLDDDAVDVRVRATGADERIAREFVLPWMKEL</sequence>
<dbReference type="Proteomes" id="UP000254134">
    <property type="component" value="Unassembled WGS sequence"/>
</dbReference>
<dbReference type="NCBIfam" id="NF006625">
    <property type="entry name" value="PRK09194.1"/>
    <property type="match status" value="1"/>
</dbReference>
<evidence type="ECO:0000256" key="3">
    <source>
        <dbReference type="ARBA" id="ARBA00022490"/>
    </source>
</evidence>
<dbReference type="InterPro" id="IPR007214">
    <property type="entry name" value="YbaK/aa-tRNA-synth-assoc-dom"/>
</dbReference>
<accession>A0A7M2YYE1</accession>
<keyword evidence="7 10" id="KW-0648">Protein biosynthesis</keyword>
<dbReference type="SUPFAM" id="SSF52954">
    <property type="entry name" value="Class II aaRS ABD-related"/>
    <property type="match status" value="1"/>
</dbReference>
<keyword evidence="8 10" id="KW-0030">Aminoacyl-tRNA synthetase</keyword>
<evidence type="ECO:0000256" key="1">
    <source>
        <dbReference type="ARBA" id="ARBA00004496"/>
    </source>
</evidence>
<dbReference type="InterPro" id="IPR036754">
    <property type="entry name" value="YbaK/aa-tRNA-synt-asso_dom_sf"/>
</dbReference>
<dbReference type="Pfam" id="PF03129">
    <property type="entry name" value="HGTP_anticodon"/>
    <property type="match status" value="1"/>
</dbReference>
<dbReference type="SUPFAM" id="SSF55826">
    <property type="entry name" value="YbaK/ProRS associated domain"/>
    <property type="match status" value="1"/>
</dbReference>
<dbReference type="GO" id="GO:0004827">
    <property type="term" value="F:proline-tRNA ligase activity"/>
    <property type="evidence" value="ECO:0007669"/>
    <property type="project" value="UniProtKB-UniRule"/>
</dbReference>
<dbReference type="PANTHER" id="PTHR42753">
    <property type="entry name" value="MITOCHONDRIAL RIBOSOME PROTEIN L39/PROLYL-TRNA LIGASE FAMILY MEMBER"/>
    <property type="match status" value="1"/>
</dbReference>
<evidence type="ECO:0000256" key="10">
    <source>
        <dbReference type="HAMAP-Rule" id="MF_01569"/>
    </source>
</evidence>
<dbReference type="GO" id="GO:0005829">
    <property type="term" value="C:cytosol"/>
    <property type="evidence" value="ECO:0007669"/>
    <property type="project" value="TreeGrafter"/>
</dbReference>
<evidence type="ECO:0000256" key="4">
    <source>
        <dbReference type="ARBA" id="ARBA00022598"/>
    </source>
</evidence>
<dbReference type="InterPro" id="IPR023717">
    <property type="entry name" value="Pro-tRNA-Synthase_IIa_type1"/>
</dbReference>
<dbReference type="GO" id="GO:0002161">
    <property type="term" value="F:aminoacyl-tRNA deacylase activity"/>
    <property type="evidence" value="ECO:0007669"/>
    <property type="project" value="InterPro"/>
</dbReference>
<dbReference type="InterPro" id="IPR036621">
    <property type="entry name" value="Anticodon-bd_dom_sf"/>
</dbReference>
<evidence type="ECO:0000256" key="5">
    <source>
        <dbReference type="ARBA" id="ARBA00022741"/>
    </source>
</evidence>
<dbReference type="Pfam" id="PF00587">
    <property type="entry name" value="tRNA-synt_2b"/>
    <property type="match status" value="1"/>
</dbReference>
<keyword evidence="13" id="KW-1185">Reference proteome</keyword>
<dbReference type="EC" id="6.1.1.15" evidence="10"/>
<dbReference type="Gene3D" id="3.40.50.800">
    <property type="entry name" value="Anticodon-binding domain"/>
    <property type="match status" value="1"/>
</dbReference>
<evidence type="ECO:0000313" key="12">
    <source>
        <dbReference type="EMBL" id="RDI75175.1"/>
    </source>
</evidence>
<name>A0A7M2YYE1_9ACTN</name>
<dbReference type="PRINTS" id="PR01046">
    <property type="entry name" value="TRNASYNTHPRO"/>
</dbReference>
<dbReference type="GO" id="GO:0005524">
    <property type="term" value="F:ATP binding"/>
    <property type="evidence" value="ECO:0007669"/>
    <property type="project" value="UniProtKB-UniRule"/>
</dbReference>
<organism evidence="12 13">
    <name type="scientific">Gaiella occulta</name>
    <dbReference type="NCBI Taxonomy" id="1002870"/>
    <lineage>
        <taxon>Bacteria</taxon>
        <taxon>Bacillati</taxon>
        <taxon>Actinomycetota</taxon>
        <taxon>Thermoleophilia</taxon>
        <taxon>Gaiellales</taxon>
        <taxon>Gaiellaceae</taxon>
        <taxon>Gaiella</taxon>
    </lineage>
</organism>